<reference evidence="2" key="1">
    <citation type="submission" date="2021-03" db="EMBL/GenBank/DDBJ databases">
        <title>Whole genome sequence of Streptomyces bomunensis MMS17-BM035.</title>
        <authorList>
            <person name="Lee J.H."/>
        </authorList>
    </citation>
    <scope>NUCLEOTIDE SEQUENCE</scope>
    <source>
        <strain evidence="2">MMS17-BM035</strain>
    </source>
</reference>
<dbReference type="Proteomes" id="UP000670475">
    <property type="component" value="Unassembled WGS sequence"/>
</dbReference>
<dbReference type="RefSeq" id="WP_209337860.1">
    <property type="nucleotide sequence ID" value="NZ_JAGIQL010000002.1"/>
</dbReference>
<evidence type="ECO:0000313" key="2">
    <source>
        <dbReference type="EMBL" id="MBP0456077.1"/>
    </source>
</evidence>
<accession>A0A940M865</accession>
<protein>
    <submittedName>
        <fullName evidence="2">DUF2752 domain-containing protein</fullName>
    </submittedName>
</protein>
<dbReference type="EMBL" id="JAGIQL010000002">
    <property type="protein sequence ID" value="MBP0456077.1"/>
    <property type="molecule type" value="Genomic_DNA"/>
</dbReference>
<keyword evidence="1" id="KW-1133">Transmembrane helix</keyword>
<dbReference type="InterPro" id="IPR021215">
    <property type="entry name" value="DUF2752"/>
</dbReference>
<name>A0A940M865_9ACTN</name>
<evidence type="ECO:0000313" key="3">
    <source>
        <dbReference type="Proteomes" id="UP000670475"/>
    </source>
</evidence>
<gene>
    <name evidence="2" type="ORF">JFN87_00985</name>
</gene>
<proteinExistence type="predicted"/>
<comment type="caution">
    <text evidence="2">The sequence shown here is derived from an EMBL/GenBank/DDBJ whole genome shotgun (WGS) entry which is preliminary data.</text>
</comment>
<organism evidence="2 3">
    <name type="scientific">Streptomyces montanisoli</name>
    <dbReference type="NCBI Taxonomy" id="2798581"/>
    <lineage>
        <taxon>Bacteria</taxon>
        <taxon>Bacillati</taxon>
        <taxon>Actinomycetota</taxon>
        <taxon>Actinomycetes</taxon>
        <taxon>Kitasatosporales</taxon>
        <taxon>Streptomycetaceae</taxon>
        <taxon>Streptomyces</taxon>
    </lineage>
</organism>
<dbReference type="AlphaFoldDB" id="A0A940M865"/>
<dbReference type="Pfam" id="PF10825">
    <property type="entry name" value="DUF2752"/>
    <property type="match status" value="1"/>
</dbReference>
<evidence type="ECO:0000256" key="1">
    <source>
        <dbReference type="SAM" id="Phobius"/>
    </source>
</evidence>
<feature type="transmembrane region" description="Helical" evidence="1">
    <location>
        <begin position="88"/>
        <end position="108"/>
    </location>
</feature>
<keyword evidence="1" id="KW-0472">Membrane</keyword>
<sequence>MRDAAGREMPGWRWLPLRVDWQDRDRHRWAGPLAAAGLVAGAVLAIFGLPPVDLHSPLHYAGVMAPTCGATRGVHAAMLGHFDEAWRYNPFSLVLVVAALVAVFREVAGRLRGRWLNLRVIHRRAAVVTGVCLLLALEANQQAHADLLRTGPPGAAPSAWLLLPVTLVSAGVVLVLTLVLGRRSGRT</sequence>
<keyword evidence="1" id="KW-0812">Transmembrane</keyword>
<feature type="transmembrane region" description="Helical" evidence="1">
    <location>
        <begin position="29"/>
        <end position="49"/>
    </location>
</feature>
<keyword evidence="3" id="KW-1185">Reference proteome</keyword>
<feature type="transmembrane region" description="Helical" evidence="1">
    <location>
        <begin position="120"/>
        <end position="139"/>
    </location>
</feature>
<feature type="transmembrane region" description="Helical" evidence="1">
    <location>
        <begin position="159"/>
        <end position="181"/>
    </location>
</feature>